<dbReference type="InterPro" id="IPR008972">
    <property type="entry name" value="Cupredoxin"/>
</dbReference>
<keyword evidence="11" id="KW-0186">Copper</keyword>
<keyword evidence="6 16" id="KW-0812">Transmembrane</keyword>
<dbReference type="InterPro" id="IPR014222">
    <property type="entry name" value="Cyt_c_oxidase_su2"/>
</dbReference>
<proteinExistence type="inferred from homology"/>
<feature type="domain" description="Cytochrome c" evidence="18">
    <location>
        <begin position="223"/>
        <end position="315"/>
    </location>
</feature>
<dbReference type="Pfam" id="PF00034">
    <property type="entry name" value="Cytochrom_C"/>
    <property type="match status" value="1"/>
</dbReference>
<dbReference type="PANTHER" id="PTHR22888">
    <property type="entry name" value="CYTOCHROME C OXIDASE, SUBUNIT II"/>
    <property type="match status" value="1"/>
</dbReference>
<keyword evidence="20" id="KW-1185">Reference proteome</keyword>
<dbReference type="InterPro" id="IPR045187">
    <property type="entry name" value="CcO_II"/>
</dbReference>
<keyword evidence="5" id="KW-0679">Respiratory chain</keyword>
<evidence type="ECO:0000259" key="17">
    <source>
        <dbReference type="PROSITE" id="PS50857"/>
    </source>
</evidence>
<dbReference type="KEGG" id="snep:Enr13x_22310"/>
<dbReference type="PROSITE" id="PS51007">
    <property type="entry name" value="CYTC"/>
    <property type="match status" value="1"/>
</dbReference>
<sequence length="315" mass="34572">MTCLLIGDISQSTLDPAGVGAERIAELFHWMVGGGVLIWLIVVGVAVYSLIVPGGHRPRLTKTLVIGGGAVFPTLVLTCLLCYALAMLPELHQPAPKASLTIDVSGVRWWWRIGYRTGENGRVETANEIRLPVDQPVEFKLRSEDVIHSFWIPALGGKVDMIPGRETRLKLHPNRVGRFRGACAEYCGTAHAQMAFDVIVMPQADFDQWLRDQQQDAREPVGAAAVRGRQLFRRKGCGACHTIRGTEASGRVGPDLTHFAGRVSLGAGINRNDTDNLRRWIRQPHAVKPGVQMPAFQALSTSEVDSIVAYLEQLN</sequence>
<dbReference type="GO" id="GO:0020037">
    <property type="term" value="F:heme binding"/>
    <property type="evidence" value="ECO:0007669"/>
    <property type="project" value="InterPro"/>
</dbReference>
<dbReference type="SUPFAM" id="SSF46626">
    <property type="entry name" value="Cytochrome c"/>
    <property type="match status" value="1"/>
</dbReference>
<dbReference type="AlphaFoldDB" id="A0A518HNG7"/>
<dbReference type="GO" id="GO:0016491">
    <property type="term" value="F:oxidoreductase activity"/>
    <property type="evidence" value="ECO:0007669"/>
    <property type="project" value="UniProtKB-KW"/>
</dbReference>
<evidence type="ECO:0000313" key="19">
    <source>
        <dbReference type="EMBL" id="QDV42386.1"/>
    </source>
</evidence>
<dbReference type="CDD" id="cd04213">
    <property type="entry name" value="CuRO_CcO_Caa3_II"/>
    <property type="match status" value="1"/>
</dbReference>
<dbReference type="Proteomes" id="UP000319004">
    <property type="component" value="Chromosome"/>
</dbReference>
<evidence type="ECO:0000256" key="11">
    <source>
        <dbReference type="ARBA" id="ARBA00023008"/>
    </source>
</evidence>
<dbReference type="PANTHER" id="PTHR22888:SF9">
    <property type="entry name" value="CYTOCHROME C OXIDASE SUBUNIT 2"/>
    <property type="match status" value="1"/>
</dbReference>
<keyword evidence="4 15" id="KW-0349">Heme</keyword>
<evidence type="ECO:0000256" key="15">
    <source>
        <dbReference type="PROSITE-ProRule" id="PRU00433"/>
    </source>
</evidence>
<evidence type="ECO:0000256" key="6">
    <source>
        <dbReference type="ARBA" id="ARBA00022692"/>
    </source>
</evidence>
<evidence type="ECO:0000256" key="8">
    <source>
        <dbReference type="ARBA" id="ARBA00022982"/>
    </source>
</evidence>
<comment type="function">
    <text evidence="13">Subunits I and II form the functional core of the enzyme complex. Electrons originating in cytochrome c are transferred via heme a and Cu(A) to the binuclear center formed by heme a3 and Cu(B).</text>
</comment>
<feature type="transmembrane region" description="Helical" evidence="16">
    <location>
        <begin position="63"/>
        <end position="86"/>
    </location>
</feature>
<dbReference type="EMBL" id="CP037423">
    <property type="protein sequence ID" value="QDV42386.1"/>
    <property type="molecule type" value="Genomic_DNA"/>
</dbReference>
<evidence type="ECO:0000256" key="16">
    <source>
        <dbReference type="SAM" id="Phobius"/>
    </source>
</evidence>
<dbReference type="InterPro" id="IPR036909">
    <property type="entry name" value="Cyt_c-like_dom_sf"/>
</dbReference>
<dbReference type="RefSeq" id="WP_145386029.1">
    <property type="nucleotide sequence ID" value="NZ_CP037423.1"/>
</dbReference>
<evidence type="ECO:0000256" key="10">
    <source>
        <dbReference type="ARBA" id="ARBA00023004"/>
    </source>
</evidence>
<dbReference type="GO" id="GO:0016020">
    <property type="term" value="C:membrane"/>
    <property type="evidence" value="ECO:0007669"/>
    <property type="project" value="UniProtKB-SubCell"/>
</dbReference>
<dbReference type="OrthoDB" id="9773456at2"/>
<feature type="transmembrane region" description="Helical" evidence="16">
    <location>
        <begin position="27"/>
        <end position="51"/>
    </location>
</feature>
<gene>
    <name evidence="19" type="primary">ctaC_1</name>
    <name evidence="19" type="ORF">Enr13x_22310</name>
</gene>
<evidence type="ECO:0000256" key="13">
    <source>
        <dbReference type="ARBA" id="ARBA00024688"/>
    </source>
</evidence>
<feature type="domain" description="Cytochrome oxidase subunit II copper A binding" evidence="17">
    <location>
        <begin position="97"/>
        <end position="212"/>
    </location>
</feature>
<dbReference type="GO" id="GO:0004129">
    <property type="term" value="F:cytochrome-c oxidase activity"/>
    <property type="evidence" value="ECO:0007669"/>
    <property type="project" value="InterPro"/>
</dbReference>
<dbReference type="InterPro" id="IPR034236">
    <property type="entry name" value="CuRO_CcO_Caa3_II"/>
</dbReference>
<reference evidence="19 20" key="1">
    <citation type="submission" date="2019-03" db="EMBL/GenBank/DDBJ databases">
        <title>Deep-cultivation of Planctomycetes and their phenomic and genomic characterization uncovers novel biology.</title>
        <authorList>
            <person name="Wiegand S."/>
            <person name="Jogler M."/>
            <person name="Boedeker C."/>
            <person name="Pinto D."/>
            <person name="Vollmers J."/>
            <person name="Rivas-Marin E."/>
            <person name="Kohn T."/>
            <person name="Peeters S.H."/>
            <person name="Heuer A."/>
            <person name="Rast P."/>
            <person name="Oberbeckmann S."/>
            <person name="Bunk B."/>
            <person name="Jeske O."/>
            <person name="Meyerdierks A."/>
            <person name="Storesund J.E."/>
            <person name="Kallscheuer N."/>
            <person name="Luecker S."/>
            <person name="Lage O.M."/>
            <person name="Pohl T."/>
            <person name="Merkel B.J."/>
            <person name="Hornburger P."/>
            <person name="Mueller R.-W."/>
            <person name="Bruemmer F."/>
            <person name="Labrenz M."/>
            <person name="Spormann A.M."/>
            <person name="Op den Camp H."/>
            <person name="Overmann J."/>
            <person name="Amann R."/>
            <person name="Jetten M.S.M."/>
            <person name="Mascher T."/>
            <person name="Medema M.H."/>
            <person name="Devos D.P."/>
            <person name="Kaster A.-K."/>
            <person name="Ovreas L."/>
            <person name="Rohde M."/>
            <person name="Galperin M.Y."/>
            <person name="Jogler C."/>
        </authorList>
    </citation>
    <scope>NUCLEOTIDE SEQUENCE [LARGE SCALE GENOMIC DNA]</scope>
    <source>
        <strain evidence="19 20">Enr13</strain>
    </source>
</reference>
<evidence type="ECO:0000256" key="2">
    <source>
        <dbReference type="ARBA" id="ARBA00007866"/>
    </source>
</evidence>
<evidence type="ECO:0000256" key="12">
    <source>
        <dbReference type="ARBA" id="ARBA00023136"/>
    </source>
</evidence>
<dbReference type="PROSITE" id="PS50857">
    <property type="entry name" value="COX2_CUA"/>
    <property type="match status" value="1"/>
</dbReference>
<dbReference type="NCBIfam" id="TIGR02866">
    <property type="entry name" value="CoxB"/>
    <property type="match status" value="1"/>
</dbReference>
<evidence type="ECO:0000256" key="1">
    <source>
        <dbReference type="ARBA" id="ARBA00004141"/>
    </source>
</evidence>
<protein>
    <recommendedName>
        <fullName evidence="14">Cytochrome aa3 subunit 2</fullName>
    </recommendedName>
</protein>
<name>A0A518HNG7_9BACT</name>
<dbReference type="SUPFAM" id="SSF49503">
    <property type="entry name" value="Cupredoxins"/>
    <property type="match status" value="1"/>
</dbReference>
<evidence type="ECO:0000256" key="3">
    <source>
        <dbReference type="ARBA" id="ARBA00022448"/>
    </source>
</evidence>
<evidence type="ECO:0000259" key="18">
    <source>
        <dbReference type="PROSITE" id="PS51007"/>
    </source>
</evidence>
<dbReference type="Gene3D" id="2.60.40.420">
    <property type="entry name" value="Cupredoxins - blue copper proteins"/>
    <property type="match status" value="1"/>
</dbReference>
<keyword evidence="9 16" id="KW-1133">Transmembrane helix</keyword>
<accession>A0A518HNG7</accession>
<keyword evidence="8" id="KW-0249">Electron transport</keyword>
<dbReference type="PROSITE" id="PS00078">
    <property type="entry name" value="COX2"/>
    <property type="match status" value="1"/>
</dbReference>
<dbReference type="InterPro" id="IPR009056">
    <property type="entry name" value="Cyt_c-like_dom"/>
</dbReference>
<comment type="subcellular location">
    <subcellularLocation>
        <location evidence="1">Membrane</location>
        <topology evidence="1">Multi-pass membrane protein</topology>
    </subcellularLocation>
</comment>
<dbReference type="InterPro" id="IPR001505">
    <property type="entry name" value="Copper_CuA"/>
</dbReference>
<evidence type="ECO:0000256" key="9">
    <source>
        <dbReference type="ARBA" id="ARBA00022989"/>
    </source>
</evidence>
<keyword evidence="19" id="KW-0560">Oxidoreductase</keyword>
<dbReference type="Pfam" id="PF00116">
    <property type="entry name" value="COX2"/>
    <property type="match status" value="1"/>
</dbReference>
<evidence type="ECO:0000256" key="7">
    <source>
        <dbReference type="ARBA" id="ARBA00022723"/>
    </source>
</evidence>
<evidence type="ECO:0000256" key="4">
    <source>
        <dbReference type="ARBA" id="ARBA00022617"/>
    </source>
</evidence>
<keyword evidence="7 15" id="KW-0479">Metal-binding</keyword>
<organism evidence="19 20">
    <name type="scientific">Stieleria neptunia</name>
    <dbReference type="NCBI Taxonomy" id="2527979"/>
    <lineage>
        <taxon>Bacteria</taxon>
        <taxon>Pseudomonadati</taxon>
        <taxon>Planctomycetota</taxon>
        <taxon>Planctomycetia</taxon>
        <taxon>Pirellulales</taxon>
        <taxon>Pirellulaceae</taxon>
        <taxon>Stieleria</taxon>
    </lineage>
</organism>
<keyword evidence="3" id="KW-0813">Transport</keyword>
<evidence type="ECO:0000313" key="20">
    <source>
        <dbReference type="Proteomes" id="UP000319004"/>
    </source>
</evidence>
<dbReference type="InterPro" id="IPR002429">
    <property type="entry name" value="CcO_II-like_C"/>
</dbReference>
<keyword evidence="10 15" id="KW-0408">Iron</keyword>
<evidence type="ECO:0000256" key="14">
    <source>
        <dbReference type="ARBA" id="ARBA00031399"/>
    </source>
</evidence>
<keyword evidence="12 16" id="KW-0472">Membrane</keyword>
<dbReference type="GO" id="GO:0005507">
    <property type="term" value="F:copper ion binding"/>
    <property type="evidence" value="ECO:0007669"/>
    <property type="project" value="InterPro"/>
</dbReference>
<evidence type="ECO:0000256" key="5">
    <source>
        <dbReference type="ARBA" id="ARBA00022660"/>
    </source>
</evidence>
<dbReference type="GO" id="GO:0042773">
    <property type="term" value="P:ATP synthesis coupled electron transport"/>
    <property type="evidence" value="ECO:0007669"/>
    <property type="project" value="TreeGrafter"/>
</dbReference>
<comment type="similarity">
    <text evidence="2">Belongs to the cytochrome c oxidase subunit 2 family.</text>
</comment>